<dbReference type="OrthoDB" id="6880011at2759"/>
<dbReference type="Pfam" id="PF00199">
    <property type="entry name" value="Catalase"/>
    <property type="match status" value="1"/>
</dbReference>
<dbReference type="Pfam" id="PF06628">
    <property type="entry name" value="Catalase-rel"/>
    <property type="match status" value="1"/>
</dbReference>
<evidence type="ECO:0000256" key="7">
    <source>
        <dbReference type="ARBA" id="ARBA00023324"/>
    </source>
</evidence>
<keyword evidence="4" id="KW-0479">Metal-binding</keyword>
<dbReference type="PANTHER" id="PTHR11465">
    <property type="entry name" value="CATALASE"/>
    <property type="match status" value="1"/>
</dbReference>
<dbReference type="GO" id="GO:0046872">
    <property type="term" value="F:metal ion binding"/>
    <property type="evidence" value="ECO:0007669"/>
    <property type="project" value="UniProtKB-KW"/>
</dbReference>
<dbReference type="STRING" id="299467.A0A443RXB9"/>
<dbReference type="Proteomes" id="UP000288716">
    <property type="component" value="Unassembled WGS sequence"/>
</dbReference>
<dbReference type="GO" id="GO:0042542">
    <property type="term" value="P:response to hydrogen peroxide"/>
    <property type="evidence" value="ECO:0007669"/>
    <property type="project" value="TreeGrafter"/>
</dbReference>
<evidence type="ECO:0000256" key="1">
    <source>
        <dbReference type="ARBA" id="ARBA00005329"/>
    </source>
</evidence>
<evidence type="ECO:0000256" key="6">
    <source>
        <dbReference type="ARBA" id="ARBA00023004"/>
    </source>
</evidence>
<accession>A0A443RXB9</accession>
<evidence type="ECO:0000256" key="5">
    <source>
        <dbReference type="ARBA" id="ARBA00023002"/>
    </source>
</evidence>
<keyword evidence="6" id="KW-0408">Iron</keyword>
<evidence type="ECO:0000256" key="2">
    <source>
        <dbReference type="ARBA" id="ARBA00022559"/>
    </source>
</evidence>
<gene>
    <name evidence="9" type="ORF">B4U80_07820</name>
</gene>
<keyword evidence="3" id="KW-0349">Heme</keyword>
<evidence type="ECO:0000256" key="3">
    <source>
        <dbReference type="ARBA" id="ARBA00022617"/>
    </source>
</evidence>
<dbReference type="SMART" id="SM01060">
    <property type="entry name" value="Catalase"/>
    <property type="match status" value="1"/>
</dbReference>
<organism evidence="9 10">
    <name type="scientific">Leptotrombidium deliense</name>
    <dbReference type="NCBI Taxonomy" id="299467"/>
    <lineage>
        <taxon>Eukaryota</taxon>
        <taxon>Metazoa</taxon>
        <taxon>Ecdysozoa</taxon>
        <taxon>Arthropoda</taxon>
        <taxon>Chelicerata</taxon>
        <taxon>Arachnida</taxon>
        <taxon>Acari</taxon>
        <taxon>Acariformes</taxon>
        <taxon>Trombidiformes</taxon>
        <taxon>Prostigmata</taxon>
        <taxon>Anystina</taxon>
        <taxon>Parasitengona</taxon>
        <taxon>Trombiculoidea</taxon>
        <taxon>Trombiculidae</taxon>
        <taxon>Leptotrombidium</taxon>
    </lineage>
</organism>
<evidence type="ECO:0000313" key="9">
    <source>
        <dbReference type="EMBL" id="RWS19788.1"/>
    </source>
</evidence>
<comment type="similarity">
    <text evidence="1">Belongs to the catalase family.</text>
</comment>
<dbReference type="GO" id="GO:0004096">
    <property type="term" value="F:catalase activity"/>
    <property type="evidence" value="ECO:0007669"/>
    <property type="project" value="UniProtKB-EC"/>
</dbReference>
<evidence type="ECO:0000259" key="8">
    <source>
        <dbReference type="SMART" id="SM01060"/>
    </source>
</evidence>
<dbReference type="InterPro" id="IPR002226">
    <property type="entry name" value="Catalase_haem_BS"/>
</dbReference>
<dbReference type="PANTHER" id="PTHR11465:SF9">
    <property type="entry name" value="CATALASE"/>
    <property type="match status" value="1"/>
</dbReference>
<evidence type="ECO:0000256" key="4">
    <source>
        <dbReference type="ARBA" id="ARBA00022723"/>
    </source>
</evidence>
<name>A0A443RXB9_9ACAR</name>
<dbReference type="PROSITE" id="PS51402">
    <property type="entry name" value="CATALASE_3"/>
    <property type="match status" value="1"/>
</dbReference>
<feature type="non-terminal residue" evidence="9">
    <location>
        <position position="1"/>
    </location>
</feature>
<feature type="domain" description="Catalase core" evidence="8">
    <location>
        <begin position="1"/>
        <end position="145"/>
    </location>
</feature>
<keyword evidence="5" id="KW-0560">Oxidoreductase</keyword>
<dbReference type="GO" id="GO:0005739">
    <property type="term" value="C:mitochondrion"/>
    <property type="evidence" value="ECO:0007669"/>
    <property type="project" value="TreeGrafter"/>
</dbReference>
<dbReference type="SUPFAM" id="SSF56634">
    <property type="entry name" value="Heme-dependent catalase-like"/>
    <property type="match status" value="1"/>
</dbReference>
<dbReference type="GO" id="GO:0042744">
    <property type="term" value="P:hydrogen peroxide catabolic process"/>
    <property type="evidence" value="ECO:0007669"/>
    <property type="project" value="UniProtKB-KW"/>
</dbReference>
<evidence type="ECO:0000313" key="10">
    <source>
        <dbReference type="Proteomes" id="UP000288716"/>
    </source>
</evidence>
<dbReference type="VEuPathDB" id="VectorBase:LDEU012252"/>
<keyword evidence="10" id="KW-1185">Reference proteome</keyword>
<dbReference type="GO" id="GO:0020037">
    <property type="term" value="F:heme binding"/>
    <property type="evidence" value="ECO:0007669"/>
    <property type="project" value="InterPro"/>
</dbReference>
<dbReference type="InterPro" id="IPR010582">
    <property type="entry name" value="Catalase_immune_responsive"/>
</dbReference>
<dbReference type="InterPro" id="IPR011614">
    <property type="entry name" value="Catalase_core"/>
</dbReference>
<reference evidence="9 10" key="1">
    <citation type="journal article" date="2018" name="Gigascience">
        <title>Genomes of trombidid mites reveal novel predicted allergens and laterally-transferred genes associated with secondary metabolism.</title>
        <authorList>
            <person name="Dong X."/>
            <person name="Chaisiri K."/>
            <person name="Xia D."/>
            <person name="Armstrong S.D."/>
            <person name="Fang Y."/>
            <person name="Donnelly M.J."/>
            <person name="Kadowaki T."/>
            <person name="McGarry J.W."/>
            <person name="Darby A.C."/>
            <person name="Makepeace B.L."/>
        </authorList>
    </citation>
    <scope>NUCLEOTIDE SEQUENCE [LARGE SCALE GENOMIC DNA]</scope>
    <source>
        <strain evidence="9">UoL-UT</strain>
    </source>
</reference>
<dbReference type="PRINTS" id="PR00067">
    <property type="entry name" value="CATALASE"/>
</dbReference>
<dbReference type="PROSITE" id="PS00437">
    <property type="entry name" value="CATALASE_1"/>
    <property type="match status" value="1"/>
</dbReference>
<dbReference type="GO" id="GO:0005777">
    <property type="term" value="C:peroxisome"/>
    <property type="evidence" value="ECO:0007669"/>
    <property type="project" value="TreeGrafter"/>
</dbReference>
<dbReference type="Gene3D" id="2.40.180.10">
    <property type="entry name" value="Catalase core domain"/>
    <property type="match status" value="1"/>
</dbReference>
<sequence>IATDNFPSWTLYIQVMTFAQAEKWHFNPFDLTKVWPHSEFPLIEVGKIVLNRNPNNYFAEVEQLAFSPANFVPGIEASPDKMLQGRLFAYNDTHRHRLGANFHSLPVNRPICPVMNPTIRDGPYCYDNNGGEMPNYYPNSFLNAKTNAKFIEHRDRVTQADVYRHDSANEDNFTQVSAFWEKVLKEEERERLVANIASHMSGAQEFIRERALINFEKAHKDFGARIRLALQKKNMSNL</sequence>
<protein>
    <submittedName>
        <fullName evidence="9">Catalase-like protein</fullName>
    </submittedName>
</protein>
<dbReference type="AlphaFoldDB" id="A0A443RXB9"/>
<keyword evidence="7" id="KW-0376">Hydrogen peroxide</keyword>
<proteinExistence type="inferred from homology"/>
<dbReference type="InterPro" id="IPR020835">
    <property type="entry name" value="Catalase_sf"/>
</dbReference>
<dbReference type="InterPro" id="IPR018028">
    <property type="entry name" value="Catalase"/>
</dbReference>
<comment type="caution">
    <text evidence="9">The sequence shown here is derived from an EMBL/GenBank/DDBJ whole genome shotgun (WGS) entry which is preliminary data.</text>
</comment>
<keyword evidence="2" id="KW-0575">Peroxidase</keyword>
<dbReference type="EMBL" id="NCKV01022679">
    <property type="protein sequence ID" value="RWS19788.1"/>
    <property type="molecule type" value="Genomic_DNA"/>
</dbReference>